<dbReference type="InterPro" id="IPR029062">
    <property type="entry name" value="Class_I_gatase-like"/>
</dbReference>
<evidence type="ECO:0000313" key="6">
    <source>
        <dbReference type="Proteomes" id="UP000501747"/>
    </source>
</evidence>
<evidence type="ECO:0000256" key="4">
    <source>
        <dbReference type="ARBA" id="ARBA00022825"/>
    </source>
</evidence>
<dbReference type="GO" id="GO:0008236">
    <property type="term" value="F:serine-type peptidase activity"/>
    <property type="evidence" value="ECO:0007669"/>
    <property type="project" value="UniProtKB-KW"/>
</dbReference>
<dbReference type="GO" id="GO:0006508">
    <property type="term" value="P:proteolysis"/>
    <property type="evidence" value="ECO:0007669"/>
    <property type="project" value="UniProtKB-KW"/>
</dbReference>
<dbReference type="SUPFAM" id="SSF52317">
    <property type="entry name" value="Class I glutamine amidotransferase-like"/>
    <property type="match status" value="1"/>
</dbReference>
<evidence type="ECO:0000256" key="3">
    <source>
        <dbReference type="ARBA" id="ARBA00022801"/>
    </source>
</evidence>
<keyword evidence="4" id="KW-0720">Serine protease</keyword>
<keyword evidence="6" id="KW-1185">Reference proteome</keyword>
<dbReference type="PANTHER" id="PTHR20842">
    <property type="entry name" value="PROTEASE S51 ALPHA-ASPARTYL DIPEPTIDASE"/>
    <property type="match status" value="1"/>
</dbReference>
<keyword evidence="2" id="KW-0645">Protease</keyword>
<evidence type="ECO:0000313" key="5">
    <source>
        <dbReference type="EMBL" id="QIL47513.1"/>
    </source>
</evidence>
<dbReference type="GO" id="GO:0016740">
    <property type="term" value="F:transferase activity"/>
    <property type="evidence" value="ECO:0007669"/>
    <property type="project" value="UniProtKB-KW"/>
</dbReference>
<protein>
    <submittedName>
        <fullName evidence="5">Type 1 glutamine amidotransferase-like domain-containing protein</fullName>
    </submittedName>
</protein>
<dbReference type="Gene3D" id="3.40.50.880">
    <property type="match status" value="1"/>
</dbReference>
<evidence type="ECO:0000256" key="1">
    <source>
        <dbReference type="ARBA" id="ARBA00006534"/>
    </source>
</evidence>
<keyword evidence="5" id="KW-0808">Transferase</keyword>
<keyword evidence="3" id="KW-0378">Hydrolase</keyword>
<dbReference type="RefSeq" id="WP_166033656.1">
    <property type="nucleotide sequence ID" value="NZ_CP049887.1"/>
</dbReference>
<dbReference type="Pfam" id="PF03575">
    <property type="entry name" value="Peptidase_S51"/>
    <property type="match status" value="1"/>
</dbReference>
<organism evidence="5 6">
    <name type="scientific">Vagococcus hydrophili</name>
    <dbReference type="NCBI Taxonomy" id="2714947"/>
    <lineage>
        <taxon>Bacteria</taxon>
        <taxon>Bacillati</taxon>
        <taxon>Bacillota</taxon>
        <taxon>Bacilli</taxon>
        <taxon>Lactobacillales</taxon>
        <taxon>Enterococcaceae</taxon>
        <taxon>Vagococcus</taxon>
    </lineage>
</organism>
<keyword evidence="5" id="KW-0315">Glutamine amidotransferase</keyword>
<dbReference type="AlphaFoldDB" id="A0A6G8ARF8"/>
<dbReference type="CDD" id="cd03129">
    <property type="entry name" value="GAT1_Peptidase_E_like"/>
    <property type="match status" value="1"/>
</dbReference>
<comment type="similarity">
    <text evidence="1">Belongs to the peptidase S51 family.</text>
</comment>
<sequence length="201" mass="22954">MKYLFLTSSFIDSYQFLEEFTQESIKGKKIVFIDIASQVEENSDYIEEGINLLKTLGAHVTLLDKDKHNYEALVRETDYIYVAGGNTFYLLQELKKTGLDKLIIQHIEAGKLYIGESAGSIIMAKDISYIKHMDDISMAPELADYTGLNQIDISPVPHLENEYLDEAVQTILVTEKEVCQLTPFRDNEVLTYKNNKLKKLS</sequence>
<proteinExistence type="inferred from homology"/>
<name>A0A6G8ARF8_9ENTE</name>
<evidence type="ECO:0000256" key="2">
    <source>
        <dbReference type="ARBA" id="ARBA00022670"/>
    </source>
</evidence>
<dbReference type="KEGG" id="vhy:G7082_02670"/>
<dbReference type="InterPro" id="IPR005320">
    <property type="entry name" value="Peptidase_S51"/>
</dbReference>
<reference evidence="5 6" key="1">
    <citation type="submission" date="2020-03" db="EMBL/GenBank/DDBJ databases">
        <title>Vagococcus sp. nov., isolated from beetles.</title>
        <authorList>
            <person name="Hyun D.-W."/>
            <person name="Bae J.-W."/>
        </authorList>
    </citation>
    <scope>NUCLEOTIDE SEQUENCE [LARGE SCALE GENOMIC DNA]</scope>
    <source>
        <strain evidence="5 6">HDW17B</strain>
    </source>
</reference>
<dbReference type="EMBL" id="CP049887">
    <property type="protein sequence ID" value="QIL47513.1"/>
    <property type="molecule type" value="Genomic_DNA"/>
</dbReference>
<dbReference type="Proteomes" id="UP000501747">
    <property type="component" value="Chromosome"/>
</dbReference>
<dbReference type="PANTHER" id="PTHR20842:SF0">
    <property type="entry name" value="ALPHA-ASPARTYL DIPEPTIDASE"/>
    <property type="match status" value="1"/>
</dbReference>
<gene>
    <name evidence="5" type="ORF">G7082_02670</name>
</gene>
<accession>A0A6G8ARF8</accession>